<comment type="similarity">
    <text evidence="2">Belongs to the EamA transporter family.</text>
</comment>
<feature type="transmembrane region" description="Helical" evidence="6">
    <location>
        <begin position="233"/>
        <end position="253"/>
    </location>
</feature>
<gene>
    <name evidence="8" type="ORF">C5F44_16035</name>
</gene>
<dbReference type="GO" id="GO:0016020">
    <property type="term" value="C:membrane"/>
    <property type="evidence" value="ECO:0007669"/>
    <property type="project" value="UniProtKB-SubCell"/>
</dbReference>
<comment type="caution">
    <text evidence="8">The sequence shown here is derived from an EMBL/GenBank/DDBJ whole genome shotgun (WGS) entry which is preliminary data.</text>
</comment>
<accession>A0A2T4J4V9</accession>
<feature type="transmembrane region" description="Helical" evidence="6">
    <location>
        <begin position="291"/>
        <end position="310"/>
    </location>
</feature>
<organism evidence="8 9">
    <name type="scientific">Fuscovulum blasticum DSM 2131</name>
    <dbReference type="NCBI Taxonomy" id="1188250"/>
    <lineage>
        <taxon>Bacteria</taxon>
        <taxon>Pseudomonadati</taxon>
        <taxon>Pseudomonadota</taxon>
        <taxon>Alphaproteobacteria</taxon>
        <taxon>Rhodobacterales</taxon>
        <taxon>Paracoccaceae</taxon>
        <taxon>Pseudogemmobacter</taxon>
    </lineage>
</organism>
<dbReference type="SUPFAM" id="SSF103481">
    <property type="entry name" value="Multidrug resistance efflux transporter EmrE"/>
    <property type="match status" value="1"/>
</dbReference>
<evidence type="ECO:0000259" key="7">
    <source>
        <dbReference type="Pfam" id="PF00892"/>
    </source>
</evidence>
<feature type="transmembrane region" description="Helical" evidence="6">
    <location>
        <begin position="265"/>
        <end position="285"/>
    </location>
</feature>
<evidence type="ECO:0000313" key="8">
    <source>
        <dbReference type="EMBL" id="PTE12934.1"/>
    </source>
</evidence>
<dbReference type="PANTHER" id="PTHR32322">
    <property type="entry name" value="INNER MEMBRANE TRANSPORTER"/>
    <property type="match status" value="1"/>
</dbReference>
<proteinExistence type="inferred from homology"/>
<feature type="transmembrane region" description="Helical" evidence="6">
    <location>
        <begin position="83"/>
        <end position="103"/>
    </location>
</feature>
<evidence type="ECO:0000256" key="5">
    <source>
        <dbReference type="ARBA" id="ARBA00023136"/>
    </source>
</evidence>
<evidence type="ECO:0000256" key="4">
    <source>
        <dbReference type="ARBA" id="ARBA00022989"/>
    </source>
</evidence>
<feature type="transmembrane region" description="Helical" evidence="6">
    <location>
        <begin position="159"/>
        <end position="184"/>
    </location>
</feature>
<evidence type="ECO:0000256" key="2">
    <source>
        <dbReference type="ARBA" id="ARBA00007362"/>
    </source>
</evidence>
<evidence type="ECO:0000256" key="6">
    <source>
        <dbReference type="SAM" id="Phobius"/>
    </source>
</evidence>
<dbReference type="RefSeq" id="WP_107674558.1">
    <property type="nucleotide sequence ID" value="NZ_PZKE01000023.1"/>
</dbReference>
<feature type="transmembrane region" description="Helical" evidence="6">
    <location>
        <begin position="136"/>
        <end position="153"/>
    </location>
</feature>
<keyword evidence="4 6" id="KW-1133">Transmembrane helix</keyword>
<feature type="domain" description="EamA" evidence="7">
    <location>
        <begin position="22"/>
        <end position="150"/>
    </location>
</feature>
<dbReference type="InterPro" id="IPR050638">
    <property type="entry name" value="AA-Vitamin_Transporters"/>
</dbReference>
<dbReference type="Proteomes" id="UP000241362">
    <property type="component" value="Unassembled WGS sequence"/>
</dbReference>
<keyword evidence="3 6" id="KW-0812">Transmembrane</keyword>
<dbReference type="PANTHER" id="PTHR32322:SF2">
    <property type="entry name" value="EAMA DOMAIN-CONTAINING PROTEIN"/>
    <property type="match status" value="1"/>
</dbReference>
<feature type="transmembrane region" description="Helical" evidence="6">
    <location>
        <begin position="53"/>
        <end position="71"/>
    </location>
</feature>
<evidence type="ECO:0000256" key="1">
    <source>
        <dbReference type="ARBA" id="ARBA00004141"/>
    </source>
</evidence>
<feature type="transmembrane region" description="Helical" evidence="6">
    <location>
        <begin position="109"/>
        <end position="129"/>
    </location>
</feature>
<name>A0A2T4J4V9_FUSBL</name>
<keyword evidence="9" id="KW-1185">Reference proteome</keyword>
<dbReference type="InterPro" id="IPR000620">
    <property type="entry name" value="EamA_dom"/>
</dbReference>
<feature type="transmembrane region" description="Helical" evidence="6">
    <location>
        <begin position="196"/>
        <end position="213"/>
    </location>
</feature>
<evidence type="ECO:0000313" key="9">
    <source>
        <dbReference type="Proteomes" id="UP000241362"/>
    </source>
</evidence>
<keyword evidence="5 6" id="KW-0472">Membrane</keyword>
<dbReference type="InterPro" id="IPR037185">
    <property type="entry name" value="EmrE-like"/>
</dbReference>
<dbReference type="Pfam" id="PF00892">
    <property type="entry name" value="EamA"/>
    <property type="match status" value="1"/>
</dbReference>
<evidence type="ECO:0000256" key="3">
    <source>
        <dbReference type="ARBA" id="ARBA00022692"/>
    </source>
</evidence>
<protein>
    <recommendedName>
        <fullName evidence="7">EamA domain-containing protein</fullName>
    </recommendedName>
</protein>
<reference evidence="8 9" key="1">
    <citation type="submission" date="2018-03" db="EMBL/GenBank/DDBJ databases">
        <title>Rhodobacter blasticus.</title>
        <authorList>
            <person name="Meyer T.E."/>
            <person name="Miller S."/>
            <person name="Lodha T."/>
            <person name="Gandham S."/>
            <person name="Chintalapati S."/>
            <person name="Chintalapati V.R."/>
        </authorList>
    </citation>
    <scope>NUCLEOTIDE SEQUENCE [LARGE SCALE GENOMIC DNA]</scope>
    <source>
        <strain evidence="8 9">DSM 2131</strain>
    </source>
</reference>
<sequence>MTLSSEPLVPPGPAPSGGLVKANLVCMLSMLIWAAGLPAAELVIRLLPAEQLGAVRMLLAAAALLPVWLAVDGAAVLRRANWLKGIGVGGLIGLGAWALVAGQARGGPVTAAVISATMPVVGMALEVLLDGRKITLALVAGLALALAGGVVALDLQAGGASLGLGAALCFLSVLTFTLGSRLTVTAFPDLSPIGRTALTITGAAITLSVIAGLPVASGHATAPDFSGWTVQQFGALLLFSVGALAVSQLLWIISVGKLGIGTSSLHINAAPFYVMLILFAFGAAWDWVQVGGAALVGLGVLVAQGIIPLGRRA</sequence>
<dbReference type="AlphaFoldDB" id="A0A2T4J4V9"/>
<comment type="subcellular location">
    <subcellularLocation>
        <location evidence="1">Membrane</location>
        <topology evidence="1">Multi-pass membrane protein</topology>
    </subcellularLocation>
</comment>
<dbReference type="EMBL" id="PZKE01000023">
    <property type="protein sequence ID" value="PTE12934.1"/>
    <property type="molecule type" value="Genomic_DNA"/>
</dbReference>